<dbReference type="NCBIfam" id="TIGR00086">
    <property type="entry name" value="smpB"/>
    <property type="match status" value="1"/>
</dbReference>
<dbReference type="InterPro" id="IPR020081">
    <property type="entry name" value="SsrA-bd_prot_CS"/>
</dbReference>
<protein>
    <recommendedName>
        <fullName evidence="3">SsrA-binding protein</fullName>
    </recommendedName>
    <alternativeName>
        <fullName evidence="3">Small protein B</fullName>
    </alternativeName>
</protein>
<dbReference type="PANTHER" id="PTHR30308:SF2">
    <property type="entry name" value="SSRA-BINDING PROTEIN"/>
    <property type="match status" value="1"/>
</dbReference>
<evidence type="ECO:0000256" key="2">
    <source>
        <dbReference type="ARBA" id="ARBA00022884"/>
    </source>
</evidence>
<dbReference type="EMBL" id="CP030759">
    <property type="protein sequence ID" value="AXA35513.1"/>
    <property type="molecule type" value="Genomic_DNA"/>
</dbReference>
<dbReference type="Pfam" id="PF01668">
    <property type="entry name" value="SmpB"/>
    <property type="match status" value="1"/>
</dbReference>
<dbReference type="GO" id="GO:0005829">
    <property type="term" value="C:cytosol"/>
    <property type="evidence" value="ECO:0007669"/>
    <property type="project" value="TreeGrafter"/>
</dbReference>
<keyword evidence="1 3" id="KW-0963">Cytoplasm</keyword>
<dbReference type="AlphaFoldDB" id="A0A2Z4Y4R5"/>
<organism evidence="4 5">
    <name type="scientific">Sumerlaea chitinivorans</name>
    <dbReference type="NCBI Taxonomy" id="2250252"/>
    <lineage>
        <taxon>Bacteria</taxon>
        <taxon>Candidatus Sumerlaeota</taxon>
        <taxon>Candidatus Sumerlaeia</taxon>
        <taxon>Candidatus Sumerlaeales</taxon>
        <taxon>Candidatus Sumerlaeaceae</taxon>
        <taxon>Candidatus Sumerlaea</taxon>
    </lineage>
</organism>
<keyword evidence="2 3" id="KW-0694">RNA-binding</keyword>
<proteinExistence type="inferred from homology"/>
<evidence type="ECO:0000313" key="4">
    <source>
        <dbReference type="EMBL" id="AXA35513.1"/>
    </source>
</evidence>
<dbReference type="Gene3D" id="2.40.280.10">
    <property type="match status" value="1"/>
</dbReference>
<evidence type="ECO:0000256" key="3">
    <source>
        <dbReference type="HAMAP-Rule" id="MF_00023"/>
    </source>
</evidence>
<dbReference type="GO" id="GO:0003723">
    <property type="term" value="F:RNA binding"/>
    <property type="evidence" value="ECO:0007669"/>
    <property type="project" value="UniProtKB-UniRule"/>
</dbReference>
<dbReference type="InterPro" id="IPR023620">
    <property type="entry name" value="SmpB"/>
</dbReference>
<gene>
    <name evidence="3" type="primary">smpB</name>
    <name evidence="4" type="ORF">BRCON_0736</name>
</gene>
<dbReference type="GO" id="GO:0070929">
    <property type="term" value="P:trans-translation"/>
    <property type="evidence" value="ECO:0007669"/>
    <property type="project" value="UniProtKB-UniRule"/>
</dbReference>
<dbReference type="Proteomes" id="UP000262583">
    <property type="component" value="Chromosome"/>
</dbReference>
<dbReference type="KEGG" id="schv:BRCON_0736"/>
<comment type="subcellular location">
    <subcellularLocation>
        <location evidence="3">Cytoplasm</location>
    </subcellularLocation>
    <text evidence="3">The tmRNA-SmpB complex associates with stalled 70S ribosomes.</text>
</comment>
<dbReference type="InterPro" id="IPR000037">
    <property type="entry name" value="SsrA-bd_prot"/>
</dbReference>
<evidence type="ECO:0000313" key="5">
    <source>
        <dbReference type="Proteomes" id="UP000262583"/>
    </source>
</evidence>
<dbReference type="PANTHER" id="PTHR30308">
    <property type="entry name" value="TMRNA-BINDING COMPONENT OF TRANS-TRANSLATION TAGGING COMPLEX"/>
    <property type="match status" value="1"/>
</dbReference>
<accession>A0A2Z4Y4R5</accession>
<reference evidence="4 5" key="1">
    <citation type="submission" date="2018-05" db="EMBL/GenBank/DDBJ databases">
        <title>A metagenomic window into the 2 km-deep terrestrial subsurface aquifer revealed taxonomically and functionally diverse microbial community comprising novel uncultured bacterial lineages.</title>
        <authorList>
            <person name="Kadnikov V.V."/>
            <person name="Mardanov A.V."/>
            <person name="Beletsky A.V."/>
            <person name="Banks D."/>
            <person name="Pimenov N.V."/>
            <person name="Frank Y.A."/>
            <person name="Karnachuk O.V."/>
            <person name="Ravin N.V."/>
        </authorList>
    </citation>
    <scope>NUCLEOTIDE SEQUENCE [LARGE SCALE GENOMIC DNA]</scope>
    <source>
        <strain evidence="4">BY</strain>
    </source>
</reference>
<name>A0A2Z4Y4R5_SUMC1</name>
<dbReference type="HAMAP" id="MF_00023">
    <property type="entry name" value="SmpB"/>
    <property type="match status" value="1"/>
</dbReference>
<dbReference type="PROSITE" id="PS01317">
    <property type="entry name" value="SSRP"/>
    <property type="match status" value="1"/>
</dbReference>
<comment type="function">
    <text evidence="3">Required for rescue of stalled ribosomes mediated by trans-translation. Binds to transfer-messenger RNA (tmRNA), required for stable association of tmRNA with ribosomes. tmRNA and SmpB together mimic tRNA shape, replacing the anticodon stem-loop with SmpB. tmRNA is encoded by the ssrA gene; the 2 termini fold to resemble tRNA(Ala) and it encodes a 'tag peptide', a short internal open reading frame. During trans-translation Ala-aminoacylated tmRNA acts like a tRNA, entering the A-site of stalled ribosomes, displacing the stalled mRNA. The ribosome then switches to translate the ORF on the tmRNA; the nascent peptide is terminated with the 'tag peptide' encoded by the tmRNA and targeted for degradation. The ribosome is freed to recommence translation, which seems to be the essential function of trans-translation.</text>
</comment>
<evidence type="ECO:0000256" key="1">
    <source>
        <dbReference type="ARBA" id="ARBA00022490"/>
    </source>
</evidence>
<sequence>MSNKDSIRLIATNRRAHHDYHILDTIEAGLVLTGTEVKSLRAGKASLAEAYAGFERGEAYLYNMFINPYEKGNRYNHPERRPRKLLLHRSEINRLIGQVSQKGYTLVPLRLYFRGQHAKVELGLARGKKSYDKREDIKERDVKRELDRAMKDALGR</sequence>
<dbReference type="GO" id="GO:0070930">
    <property type="term" value="P:trans-translation-dependent protein tagging"/>
    <property type="evidence" value="ECO:0007669"/>
    <property type="project" value="TreeGrafter"/>
</dbReference>
<comment type="similarity">
    <text evidence="3">Belongs to the SmpB family.</text>
</comment>
<dbReference type="CDD" id="cd09294">
    <property type="entry name" value="SmpB"/>
    <property type="match status" value="1"/>
</dbReference>
<dbReference type="NCBIfam" id="NF003843">
    <property type="entry name" value="PRK05422.1"/>
    <property type="match status" value="1"/>
</dbReference>
<dbReference type="SUPFAM" id="SSF74982">
    <property type="entry name" value="Small protein B (SmpB)"/>
    <property type="match status" value="1"/>
</dbReference>